<proteinExistence type="predicted"/>
<evidence type="ECO:0000313" key="1">
    <source>
        <dbReference type="EMBL" id="CAG8514553.1"/>
    </source>
</evidence>
<feature type="non-terminal residue" evidence="1">
    <location>
        <position position="1"/>
    </location>
</feature>
<protein>
    <submittedName>
        <fullName evidence="1">7589_t:CDS:1</fullName>
    </submittedName>
</protein>
<keyword evidence="2" id="KW-1185">Reference proteome</keyword>
<accession>A0ACA9L758</accession>
<name>A0ACA9L758_9GLOM</name>
<gene>
    <name evidence="1" type="ORF">SCALOS_LOCUS3803</name>
</gene>
<organism evidence="1 2">
    <name type="scientific">Scutellospora calospora</name>
    <dbReference type="NCBI Taxonomy" id="85575"/>
    <lineage>
        <taxon>Eukaryota</taxon>
        <taxon>Fungi</taxon>
        <taxon>Fungi incertae sedis</taxon>
        <taxon>Mucoromycota</taxon>
        <taxon>Glomeromycotina</taxon>
        <taxon>Glomeromycetes</taxon>
        <taxon>Diversisporales</taxon>
        <taxon>Gigasporaceae</taxon>
        <taxon>Scutellospora</taxon>
    </lineage>
</organism>
<comment type="caution">
    <text evidence="1">The sequence shown here is derived from an EMBL/GenBank/DDBJ whole genome shotgun (WGS) entry which is preliminary data.</text>
</comment>
<evidence type="ECO:0000313" key="2">
    <source>
        <dbReference type="Proteomes" id="UP000789860"/>
    </source>
</evidence>
<sequence>LEEILDKTKIHLKKRPNWRELEKKFKLGYGRNYDESKDKVADKKAFIINDCEFDIFTSDEYYYDKITISSTDELIRNKSLLLKAQTEMQYAKLGFSIGSEKISQDHSGTSSIVQFKNFGKAEISIREQDIKPTTEFQNAVQEAIDSRDPKKINKIIVEFGQFIPTIVRFGGRLHYKDITRTTKNSANDNKEGSANLSVYGQGLESQYKSNVASGSENIMQREDSTIFGGDKTKIYESKEEEWVTSLQDFSYWEPIEFRKPVSIFEFLNKNLKKEIKEIIGKRIIYSNVQDYSFKINNLRNHIAELKMPRDMEKVFSDSDIDSQVFATILNLDENNDIFTYTLYTPEPFYIPKIIINCIQSNYERQKKCHIKIGWIIVGYNTSFNSVLSSFDIHLQSTKKKIHTLSNNSNEKHIFKISEDNLLVACGAPVVFDWSPGCERLVIGHHFSLCKTEKKTFTCLYGYDLDEKNYSILPNFEFNILFFVEHPISEIFDQFKIDRKSSEKKNLLSNFKKNKNKKQETDNDGNKLPEFVSLYADNKNECQQCFPEFIAKKFERFILEQPKCKNALNRRLHDHCFASVFNPEVVKKQKII</sequence>
<dbReference type="EMBL" id="CAJVPM010004554">
    <property type="protein sequence ID" value="CAG8514553.1"/>
    <property type="molecule type" value="Genomic_DNA"/>
</dbReference>
<dbReference type="Proteomes" id="UP000789860">
    <property type="component" value="Unassembled WGS sequence"/>
</dbReference>
<reference evidence="1" key="1">
    <citation type="submission" date="2021-06" db="EMBL/GenBank/DDBJ databases">
        <authorList>
            <person name="Kallberg Y."/>
            <person name="Tangrot J."/>
            <person name="Rosling A."/>
        </authorList>
    </citation>
    <scope>NUCLEOTIDE SEQUENCE</scope>
    <source>
        <strain evidence="1">AU212A</strain>
    </source>
</reference>